<dbReference type="InterPro" id="IPR031802">
    <property type="entry name" value="FAM193_C"/>
</dbReference>
<dbReference type="Proteomes" id="UP001314169">
    <property type="component" value="Chromosome X"/>
</dbReference>
<gene>
    <name evidence="6" type="ORF">MPIPNATIZW_LOCUS18472</name>
</gene>
<dbReference type="InterPro" id="IPR016159">
    <property type="entry name" value="Cullin_repeat-like_dom_sf"/>
</dbReference>
<proteinExistence type="inferred from homology"/>
<feature type="compositionally biased region" description="Basic and acidic residues" evidence="4">
    <location>
        <begin position="735"/>
        <end position="776"/>
    </location>
</feature>
<evidence type="ECO:0000313" key="7">
    <source>
        <dbReference type="Proteomes" id="UP001314169"/>
    </source>
</evidence>
<feature type="compositionally biased region" description="Polar residues" evidence="4">
    <location>
        <begin position="711"/>
        <end position="723"/>
    </location>
</feature>
<evidence type="ECO:0000259" key="5">
    <source>
        <dbReference type="Pfam" id="PF15914"/>
    </source>
</evidence>
<feature type="region of interest" description="Disordered" evidence="4">
    <location>
        <begin position="680"/>
        <end position="699"/>
    </location>
</feature>
<feature type="region of interest" description="Disordered" evidence="4">
    <location>
        <begin position="151"/>
        <end position="186"/>
    </location>
</feature>
<feature type="domain" description="FAM193 C-terminal" evidence="5">
    <location>
        <begin position="1002"/>
        <end position="1054"/>
    </location>
</feature>
<keyword evidence="3" id="KW-0175">Coiled coil</keyword>
<protein>
    <recommendedName>
        <fullName evidence="5">FAM193 C-terminal domain-containing protein</fullName>
    </recommendedName>
</protein>
<dbReference type="PANTHER" id="PTHR15109:SF2">
    <property type="entry name" value="PROTEIN FAM193A"/>
    <property type="match status" value="1"/>
</dbReference>
<dbReference type="InterPro" id="IPR029717">
    <property type="entry name" value="FAM193"/>
</dbReference>
<feature type="region of interest" description="Disordered" evidence="4">
    <location>
        <begin position="709"/>
        <end position="1001"/>
    </location>
</feature>
<dbReference type="EMBL" id="OY882879">
    <property type="protein sequence ID" value="CAK6450166.1"/>
    <property type="molecule type" value="Genomic_DNA"/>
</dbReference>
<feature type="region of interest" description="Disordered" evidence="4">
    <location>
        <begin position="1"/>
        <end position="27"/>
    </location>
</feature>
<keyword evidence="7" id="KW-1185">Reference proteome</keyword>
<evidence type="ECO:0000256" key="3">
    <source>
        <dbReference type="ARBA" id="ARBA00023054"/>
    </source>
</evidence>
<feature type="compositionally biased region" description="Basic residues" evidence="4">
    <location>
        <begin position="975"/>
        <end position="984"/>
    </location>
</feature>
<evidence type="ECO:0000256" key="2">
    <source>
        <dbReference type="ARBA" id="ARBA00022553"/>
    </source>
</evidence>
<feature type="compositionally biased region" description="Polar residues" evidence="4">
    <location>
        <begin position="894"/>
        <end position="907"/>
    </location>
</feature>
<evidence type="ECO:0000256" key="4">
    <source>
        <dbReference type="SAM" id="MobiDB-lite"/>
    </source>
</evidence>
<comment type="similarity">
    <text evidence="1">Belongs to the FAM193 family.</text>
</comment>
<feature type="compositionally biased region" description="Polar residues" evidence="4">
    <location>
        <begin position="945"/>
        <end position="957"/>
    </location>
</feature>
<evidence type="ECO:0000313" key="6">
    <source>
        <dbReference type="EMBL" id="CAK6450166.1"/>
    </source>
</evidence>
<sequence>MSRASAKGGAKRRKNKRGGGGGDHRAISNVVMGTPPAAAGIGVPGATMAATRPPHAGEGVGRAASGGGYLETSFNFGEPRRSPISPTVDYCVLCRSERKDTSSLESGIEAARKLGLFLAPVGSIVPYHTLWVCLHCQWTLEKMRIYGSLDQSAPGQDVPGQGPLSESQEEAAGGRLPRPSETPRSIEICREPREVSPEADPESQQLQNYWAEVRYLVRCIYRHSWTTGVPDREWMKELVDRLCKSDPSQLYQRLDQQARDYLLEMKINLLQRLSASSRAPSCLQNPLQAYRFISLLLKEYGIFCQAARTISSFLVTLENKHLNVFQVTWELHNKHLFENLIFSEPLLQCNLPALVSQIRVGTRMQDPCSSELYITLLQQFQHLDEEMRSVAKEWLDCQKRVSVYIKEKVKMQTKLAKDFKHFKQGQFHEKQTTGRRVGTAETLSDAMRHVLSPPDRRYDPSHSHILISSIVDPPTPSSTRVRQPPHQMGSSAPDHHSESHLSSMSLPSLGSGSGSPIPVLQHPRRIPTDNISTPPICSDDDVASLSARLANICPLGSNSAEEGNKRSDAREDPGGLFLSSSILAVPACYSPHYEGQGSKKGGHDPQKEGKEKSADKDSCSEHSSNSSNSSCACTCTYAGQKEGKYCDYCCEFFRHNWPSAAPKGRNYEGMREKLRFRLAKRKEEQSKKTDKLSEQESVGVDHRTVEDLLQFINSPDTKPVSSTRAAKRARHKQKKLEEKTRLEAEAKAREQEHLQEEQRQQEQKQQEQKRQEEMKEQLQAVRKKEKPRRDSPKLDMPRGNSRAATKHVSVSAHIHSGSLEQTEEPKTSSHSPSRHAVCPGSGARGDSKFVLTKEEPFSFLLDTTRHHKEGTGKQKPKQAWKASSEPRRRPAEFSSASEVQPRSQTQAEPKAKVLDLPSMSEQRRKERNVSRSSNKKQLDQAKSGKASSGPTEPTCPTKQVPHSKLVLADTPQPKGKSKKNRKKKGDGDGDGDGDARASWFEEVFMPKDIDLDNEEMDETEREVEYFKRFCLDSTRQTRQKLSIDWSDFSLKKRPFLPPE</sequence>
<dbReference type="SUPFAM" id="SSF74788">
    <property type="entry name" value="Cullin repeat-like"/>
    <property type="match status" value="1"/>
</dbReference>
<dbReference type="PANTHER" id="PTHR15109">
    <property type="entry name" value="AGAP004327-PA"/>
    <property type="match status" value="1"/>
</dbReference>
<evidence type="ECO:0000256" key="1">
    <source>
        <dbReference type="ARBA" id="ARBA00009689"/>
    </source>
</evidence>
<accession>A0ABP0AI26</accession>
<feature type="compositionally biased region" description="Low complexity" evidence="4">
    <location>
        <begin position="621"/>
        <end position="630"/>
    </location>
</feature>
<keyword evidence="2" id="KW-0597">Phosphoprotein</keyword>
<feature type="compositionally biased region" description="Basic residues" evidence="4">
    <location>
        <begin position="725"/>
        <end position="734"/>
    </location>
</feature>
<feature type="compositionally biased region" description="Low complexity" evidence="4">
    <location>
        <begin position="500"/>
        <end position="518"/>
    </location>
</feature>
<organism evidence="6 7">
    <name type="scientific">Pipistrellus nathusii</name>
    <name type="common">Nathusius' pipistrelle</name>
    <dbReference type="NCBI Taxonomy" id="59473"/>
    <lineage>
        <taxon>Eukaryota</taxon>
        <taxon>Metazoa</taxon>
        <taxon>Chordata</taxon>
        <taxon>Craniata</taxon>
        <taxon>Vertebrata</taxon>
        <taxon>Euteleostomi</taxon>
        <taxon>Mammalia</taxon>
        <taxon>Eutheria</taxon>
        <taxon>Laurasiatheria</taxon>
        <taxon>Chiroptera</taxon>
        <taxon>Yangochiroptera</taxon>
        <taxon>Vespertilionidae</taxon>
        <taxon>Pipistrellus</taxon>
    </lineage>
</organism>
<feature type="compositionally biased region" description="Basic and acidic residues" evidence="4">
    <location>
        <begin position="601"/>
        <end position="620"/>
    </location>
</feature>
<reference evidence="6" key="1">
    <citation type="submission" date="2023-12" db="EMBL/GenBank/DDBJ databases">
        <authorList>
            <person name="Brown T."/>
        </authorList>
    </citation>
    <scope>NUCLEOTIDE SEQUENCE</scope>
</reference>
<feature type="region of interest" description="Disordered" evidence="4">
    <location>
        <begin position="467"/>
        <end position="537"/>
    </location>
</feature>
<feature type="compositionally biased region" description="Basic and acidic residues" evidence="4">
    <location>
        <begin position="845"/>
        <end position="856"/>
    </location>
</feature>
<feature type="region of interest" description="Disordered" evidence="4">
    <location>
        <begin position="594"/>
        <end position="630"/>
    </location>
</feature>
<name>A0ABP0AI26_PIPNA</name>
<dbReference type="Pfam" id="PF15914">
    <property type="entry name" value="FAM193_C"/>
    <property type="match status" value="1"/>
</dbReference>
<feature type="compositionally biased region" description="Basic and acidic residues" evidence="4">
    <location>
        <begin position="787"/>
        <end position="796"/>
    </location>
</feature>